<dbReference type="GO" id="GO:1990573">
    <property type="term" value="P:potassium ion import across plasma membrane"/>
    <property type="evidence" value="ECO:0007669"/>
    <property type="project" value="TreeGrafter"/>
</dbReference>
<dbReference type="SMART" id="SM00831">
    <property type="entry name" value="Cation_ATPase_N"/>
    <property type="match status" value="1"/>
</dbReference>
<dbReference type="SUPFAM" id="SSF81653">
    <property type="entry name" value="Calcium ATPase, transduction domain A"/>
    <property type="match status" value="1"/>
</dbReference>
<dbReference type="Pfam" id="PF00122">
    <property type="entry name" value="E1-E2_ATPase"/>
    <property type="match status" value="1"/>
</dbReference>
<dbReference type="OrthoDB" id="9760364at2"/>
<dbReference type="GO" id="GO:0005886">
    <property type="term" value="C:plasma membrane"/>
    <property type="evidence" value="ECO:0007669"/>
    <property type="project" value="UniProtKB-SubCell"/>
</dbReference>
<evidence type="ECO:0000256" key="9">
    <source>
        <dbReference type="ARBA" id="ARBA00022723"/>
    </source>
</evidence>
<dbReference type="GO" id="GO:0005388">
    <property type="term" value="F:P-type calcium transporter activity"/>
    <property type="evidence" value="ECO:0007669"/>
    <property type="project" value="UniProtKB-EC"/>
</dbReference>
<protein>
    <recommendedName>
        <fullName evidence="3">P-type Ca(2+) transporter</fullName>
        <ecNumber evidence="3">7.2.2.10</ecNumber>
    </recommendedName>
</protein>
<keyword evidence="10" id="KW-0547">Nucleotide-binding</keyword>
<keyword evidence="20" id="KW-1185">Reference proteome</keyword>
<keyword evidence="4" id="KW-0813">Transport</keyword>
<keyword evidence="7" id="KW-0106">Calcium</keyword>
<evidence type="ECO:0000256" key="13">
    <source>
        <dbReference type="ARBA" id="ARBA00022989"/>
    </source>
</evidence>
<dbReference type="Pfam" id="PF13246">
    <property type="entry name" value="Cation_ATPase"/>
    <property type="match status" value="1"/>
</dbReference>
<dbReference type="InterPro" id="IPR006068">
    <property type="entry name" value="ATPase_P-typ_cation-transptr_C"/>
</dbReference>
<gene>
    <name evidence="19" type="ORF">E5347_10385</name>
</gene>
<dbReference type="Gene3D" id="3.40.1110.10">
    <property type="entry name" value="Calcium-transporting ATPase, cytoplasmic domain N"/>
    <property type="match status" value="1"/>
</dbReference>
<evidence type="ECO:0000256" key="1">
    <source>
        <dbReference type="ARBA" id="ARBA00004651"/>
    </source>
</evidence>
<dbReference type="EMBL" id="SRYR01000004">
    <property type="protein sequence ID" value="TGY42134.1"/>
    <property type="molecule type" value="Genomic_DNA"/>
</dbReference>
<comment type="subcellular location">
    <subcellularLocation>
        <location evidence="1">Cell membrane</location>
        <topology evidence="1">Multi-pass membrane protein</topology>
    </subcellularLocation>
</comment>
<keyword evidence="15 17" id="KW-0472">Membrane</keyword>
<dbReference type="GO" id="GO:0030007">
    <property type="term" value="P:intracellular potassium ion homeostasis"/>
    <property type="evidence" value="ECO:0007669"/>
    <property type="project" value="TreeGrafter"/>
</dbReference>
<evidence type="ECO:0000256" key="4">
    <source>
        <dbReference type="ARBA" id="ARBA00022448"/>
    </source>
</evidence>
<dbReference type="GO" id="GO:0005391">
    <property type="term" value="F:P-type sodium:potassium-exchanging transporter activity"/>
    <property type="evidence" value="ECO:0007669"/>
    <property type="project" value="TreeGrafter"/>
</dbReference>
<dbReference type="SUPFAM" id="SSF56784">
    <property type="entry name" value="HAD-like"/>
    <property type="match status" value="1"/>
</dbReference>
<dbReference type="PRINTS" id="PR00120">
    <property type="entry name" value="HATPASE"/>
</dbReference>
<dbReference type="GO" id="GO:0005524">
    <property type="term" value="F:ATP binding"/>
    <property type="evidence" value="ECO:0007669"/>
    <property type="project" value="UniProtKB-KW"/>
</dbReference>
<dbReference type="Pfam" id="PF00690">
    <property type="entry name" value="Cation_ATPase_N"/>
    <property type="match status" value="1"/>
</dbReference>
<dbReference type="InterPro" id="IPR050510">
    <property type="entry name" value="Cation_transp_ATPase_P-type"/>
</dbReference>
<dbReference type="GO" id="GO:0006883">
    <property type="term" value="P:intracellular sodium ion homeostasis"/>
    <property type="evidence" value="ECO:0007669"/>
    <property type="project" value="TreeGrafter"/>
</dbReference>
<dbReference type="SUPFAM" id="SSF81660">
    <property type="entry name" value="Metal cation-transporting ATPase, ATP-binding domain N"/>
    <property type="match status" value="1"/>
</dbReference>
<dbReference type="GO" id="GO:0046872">
    <property type="term" value="F:metal ion binding"/>
    <property type="evidence" value="ECO:0007669"/>
    <property type="project" value="UniProtKB-KW"/>
</dbReference>
<keyword evidence="13 17" id="KW-1133">Transmembrane helix</keyword>
<dbReference type="InterPro" id="IPR001757">
    <property type="entry name" value="P_typ_ATPase"/>
</dbReference>
<dbReference type="NCBIfam" id="TIGR01494">
    <property type="entry name" value="ATPase_P-type"/>
    <property type="match status" value="3"/>
</dbReference>
<evidence type="ECO:0000256" key="12">
    <source>
        <dbReference type="ARBA" id="ARBA00022967"/>
    </source>
</evidence>
<dbReference type="FunFam" id="2.70.150.10:FF:000016">
    <property type="entry name" value="Calcium-transporting P-type ATPase putative"/>
    <property type="match status" value="1"/>
</dbReference>
<keyword evidence="8 17" id="KW-0812">Transmembrane</keyword>
<keyword evidence="5" id="KW-1003">Cell membrane</keyword>
<evidence type="ECO:0000256" key="10">
    <source>
        <dbReference type="ARBA" id="ARBA00022741"/>
    </source>
</evidence>
<dbReference type="Gene3D" id="2.70.150.10">
    <property type="entry name" value="Calcium-transporting ATPase, cytoplasmic transduction domain A"/>
    <property type="match status" value="1"/>
</dbReference>
<evidence type="ECO:0000256" key="3">
    <source>
        <dbReference type="ARBA" id="ARBA00012790"/>
    </source>
</evidence>
<evidence type="ECO:0000256" key="6">
    <source>
        <dbReference type="ARBA" id="ARBA00022553"/>
    </source>
</evidence>
<comment type="similarity">
    <text evidence="2">Belongs to the cation transport ATPase (P-type) (TC 3.A.3) family. Type IIA subfamily.</text>
</comment>
<dbReference type="Gene3D" id="3.40.50.1000">
    <property type="entry name" value="HAD superfamily/HAD-like"/>
    <property type="match status" value="1"/>
</dbReference>
<keyword evidence="14" id="KW-0406">Ion transport</keyword>
<keyword evidence="7" id="KW-0109">Calcium transport</keyword>
<evidence type="ECO:0000313" key="19">
    <source>
        <dbReference type="EMBL" id="TGY42134.1"/>
    </source>
</evidence>
<dbReference type="GO" id="GO:1902600">
    <property type="term" value="P:proton transmembrane transport"/>
    <property type="evidence" value="ECO:0007669"/>
    <property type="project" value="TreeGrafter"/>
</dbReference>
<keyword evidence="11" id="KW-0067">ATP-binding</keyword>
<comment type="caution">
    <text evidence="19">The sequence shown here is derived from an EMBL/GenBank/DDBJ whole genome shotgun (WGS) entry which is preliminary data.</text>
</comment>
<dbReference type="PRINTS" id="PR00119">
    <property type="entry name" value="CATATPASE"/>
</dbReference>
<dbReference type="InterPro" id="IPR023299">
    <property type="entry name" value="ATPase_P-typ_cyto_dom_N"/>
</dbReference>
<dbReference type="Pfam" id="PF00689">
    <property type="entry name" value="Cation_ATPase_C"/>
    <property type="match status" value="1"/>
</dbReference>
<dbReference type="Proteomes" id="UP000306888">
    <property type="component" value="Unassembled WGS sequence"/>
</dbReference>
<feature type="transmembrane region" description="Helical" evidence="17">
    <location>
        <begin position="245"/>
        <end position="265"/>
    </location>
</feature>
<evidence type="ECO:0000256" key="7">
    <source>
        <dbReference type="ARBA" id="ARBA00022568"/>
    </source>
</evidence>
<feature type="transmembrane region" description="Helical" evidence="17">
    <location>
        <begin position="673"/>
        <end position="693"/>
    </location>
</feature>
<dbReference type="AlphaFoldDB" id="A0A4S2DM85"/>
<dbReference type="SFLD" id="SFLDF00027">
    <property type="entry name" value="p-type_atpase"/>
    <property type="match status" value="1"/>
</dbReference>
<feature type="domain" description="Cation-transporting P-type ATPase N-terminal" evidence="18">
    <location>
        <begin position="3"/>
        <end position="76"/>
    </location>
</feature>
<evidence type="ECO:0000259" key="18">
    <source>
        <dbReference type="SMART" id="SM00831"/>
    </source>
</evidence>
<feature type="transmembrane region" description="Helical" evidence="17">
    <location>
        <begin position="845"/>
        <end position="863"/>
    </location>
</feature>
<evidence type="ECO:0000313" key="20">
    <source>
        <dbReference type="Proteomes" id="UP000306888"/>
    </source>
</evidence>
<dbReference type="InterPro" id="IPR044492">
    <property type="entry name" value="P_typ_ATPase_HD_dom"/>
</dbReference>
<dbReference type="InterPro" id="IPR018303">
    <property type="entry name" value="ATPase_P-typ_P_site"/>
</dbReference>
<dbReference type="PROSITE" id="PS00154">
    <property type="entry name" value="ATPASE_E1_E2"/>
    <property type="match status" value="1"/>
</dbReference>
<dbReference type="SUPFAM" id="SSF81665">
    <property type="entry name" value="Calcium ATPase, transmembrane domain M"/>
    <property type="match status" value="1"/>
</dbReference>
<evidence type="ECO:0000256" key="17">
    <source>
        <dbReference type="SAM" id="Phobius"/>
    </source>
</evidence>
<dbReference type="EC" id="7.2.2.10" evidence="3"/>
<dbReference type="InterPro" id="IPR004014">
    <property type="entry name" value="ATPase_P-typ_cation-transptr_N"/>
</dbReference>
<evidence type="ECO:0000256" key="8">
    <source>
        <dbReference type="ARBA" id="ARBA00022692"/>
    </source>
</evidence>
<keyword evidence="6" id="KW-0597">Phosphoprotein</keyword>
<keyword evidence="12" id="KW-1278">Translocase</keyword>
<dbReference type="SFLD" id="SFLDS00003">
    <property type="entry name" value="Haloacid_Dehalogenase"/>
    <property type="match status" value="1"/>
</dbReference>
<evidence type="ECO:0000256" key="11">
    <source>
        <dbReference type="ARBA" id="ARBA00022840"/>
    </source>
</evidence>
<feature type="transmembrane region" description="Helical" evidence="17">
    <location>
        <begin position="743"/>
        <end position="765"/>
    </location>
</feature>
<feature type="transmembrane region" description="Helical" evidence="17">
    <location>
        <begin position="808"/>
        <end position="833"/>
    </location>
</feature>
<proteinExistence type="inferred from homology"/>
<dbReference type="InterPro" id="IPR023214">
    <property type="entry name" value="HAD_sf"/>
</dbReference>
<evidence type="ECO:0000256" key="5">
    <source>
        <dbReference type="ARBA" id="ARBA00022475"/>
    </source>
</evidence>
<dbReference type="InterPro" id="IPR023298">
    <property type="entry name" value="ATPase_P-typ_TM_dom_sf"/>
</dbReference>
<dbReference type="FunFam" id="3.40.50.1000:FF:000001">
    <property type="entry name" value="Phospholipid-transporting ATPase IC"/>
    <property type="match status" value="1"/>
</dbReference>
<evidence type="ECO:0000256" key="15">
    <source>
        <dbReference type="ARBA" id="ARBA00023136"/>
    </source>
</evidence>
<dbReference type="FunFam" id="3.40.1110.10:FF:000053">
    <property type="entry name" value="Cation-transporting ATPase, E1-E2 family"/>
    <property type="match status" value="1"/>
</dbReference>
<dbReference type="InterPro" id="IPR059000">
    <property type="entry name" value="ATPase_P-type_domA"/>
</dbReference>
<dbReference type="PANTHER" id="PTHR43294">
    <property type="entry name" value="SODIUM/POTASSIUM-TRANSPORTING ATPASE SUBUNIT ALPHA"/>
    <property type="match status" value="1"/>
</dbReference>
<dbReference type="InterPro" id="IPR008250">
    <property type="entry name" value="ATPase_P-typ_transduc_dom_A_sf"/>
</dbReference>
<reference evidence="19 20" key="1">
    <citation type="submission" date="2019-04" db="EMBL/GenBank/DDBJ databases">
        <title>Microbes associate with the intestines of laboratory mice.</title>
        <authorList>
            <person name="Navarre W."/>
            <person name="Wong E."/>
            <person name="Huang K."/>
            <person name="Tropini C."/>
            <person name="Ng K."/>
            <person name="Yu B."/>
        </authorList>
    </citation>
    <scope>NUCLEOTIDE SEQUENCE [LARGE SCALE GENOMIC DNA]</scope>
    <source>
        <strain evidence="19 20">NM50_B9-20</strain>
    </source>
</reference>
<dbReference type="GO" id="GO:0036376">
    <property type="term" value="P:sodium ion export across plasma membrane"/>
    <property type="evidence" value="ECO:0007669"/>
    <property type="project" value="TreeGrafter"/>
</dbReference>
<keyword evidence="9" id="KW-0479">Metal-binding</keyword>
<evidence type="ECO:0000256" key="14">
    <source>
        <dbReference type="ARBA" id="ARBA00023065"/>
    </source>
</evidence>
<dbReference type="PANTHER" id="PTHR43294:SF21">
    <property type="entry name" value="CATION TRANSPORTING ATPASE"/>
    <property type="match status" value="1"/>
</dbReference>
<comment type="catalytic activity">
    <reaction evidence="16">
        <text>Ca(2+)(in) + ATP + H2O = Ca(2+)(out) + ADP + phosphate + H(+)</text>
        <dbReference type="Rhea" id="RHEA:18105"/>
        <dbReference type="ChEBI" id="CHEBI:15377"/>
        <dbReference type="ChEBI" id="CHEBI:15378"/>
        <dbReference type="ChEBI" id="CHEBI:29108"/>
        <dbReference type="ChEBI" id="CHEBI:30616"/>
        <dbReference type="ChEBI" id="CHEBI:43474"/>
        <dbReference type="ChEBI" id="CHEBI:456216"/>
        <dbReference type="EC" id="7.2.2.10"/>
    </reaction>
</comment>
<organism evidence="19 20">
    <name type="scientific">Clostridium sartagoforme</name>
    <dbReference type="NCBI Taxonomy" id="84031"/>
    <lineage>
        <taxon>Bacteria</taxon>
        <taxon>Bacillati</taxon>
        <taxon>Bacillota</taxon>
        <taxon>Clostridia</taxon>
        <taxon>Eubacteriales</taxon>
        <taxon>Clostridiaceae</taxon>
        <taxon>Clostridium</taxon>
    </lineage>
</organism>
<feature type="transmembrane region" description="Helical" evidence="17">
    <location>
        <begin position="271"/>
        <end position="296"/>
    </location>
</feature>
<sequence length="888" mass="97111">MKKYFSMPYEEVLNEFNVTSEGLSEKQLKDNLDKYGLNQLTEKKKQTVLQVFLSQFKDLLVLILIAAAVISAITGSLESTIVIIAVIVLNALLGTVQHFKAEQSLDSLKALSSPCAKVYRNGHKVEIPSKELVPGDILILEAGDMISADGRIIQNFSLQVNESSLTGESESVDKIVDIIEKEEIALGDQKNMVFSGSLVTYGRALVVVTGTGMNTEIGKIANLMEETQEKQTPLQVSLDDFSKKLAIGIFIVCILVFGLSLYRGTNLLDSLMFAVALAVAAIPEALSSIVTIVLALGTQKMAKENAIVKKLRAVEGLGSVSVICSDKTGTLTQNKMTVKKIYFDNKLVDGEECDLNDEVAKYLVNASILCNDSTSKDGVEIGDPTEVALVNLGHKLSIEELDLRKTYGRLGEIPFDSDRKLMSTLHNFDNKYLMFTKGAFDVLLDRIVKIKTSSGVRDITYEDKQNIINTNKQLSQSGLRVLAFAYKEFETADNALTLEHENGYTFLGLISMIDPPREESAEAVRDCITAGIKPVMITGDHKITASAIAKQIGILQDGDRAVEGVELEKMTDDELRENVEHISVYARVSPEHKIRIVRAWQERDEIVAMTGDGVNDAPALKQADIGIAMGITGTEVSKDAASVILTDDNFATIVKSVANGRNIYKNIKNSIKFLLSGNASGILSVLYASIMALPMPFHAVHLLFINLLTDSLPAIAIGMEKPQKDLLKDKPRGRNSSILSKDLIAEIALEGLVISIFTLAAFYMGLKVNDAVGSTMAFATLCLARLFHGFNCRGDKSIFSIGLFSNRYSWMAFGVGLLLLNAVLFLPFMQSLFEVSVLTGSQVGYIYLFAFLPTVIIQVVKVIRDLVSSNKSSKENIVEEKNDISKVA</sequence>
<dbReference type="FunFam" id="3.40.50.1000:FF:000028">
    <property type="entry name" value="Calcium-transporting P-type ATPase, putative"/>
    <property type="match status" value="1"/>
</dbReference>
<feature type="transmembrane region" description="Helical" evidence="17">
    <location>
        <begin position="81"/>
        <end position="99"/>
    </location>
</feature>
<dbReference type="InterPro" id="IPR036412">
    <property type="entry name" value="HAD-like_sf"/>
</dbReference>
<dbReference type="GO" id="GO:0016887">
    <property type="term" value="F:ATP hydrolysis activity"/>
    <property type="evidence" value="ECO:0007669"/>
    <property type="project" value="InterPro"/>
</dbReference>
<dbReference type="RefSeq" id="WP_136007096.1">
    <property type="nucleotide sequence ID" value="NZ_SRYR01000004.1"/>
</dbReference>
<accession>A0A4S2DM85</accession>
<evidence type="ECO:0000256" key="16">
    <source>
        <dbReference type="ARBA" id="ARBA00048694"/>
    </source>
</evidence>
<dbReference type="SFLD" id="SFLDG00002">
    <property type="entry name" value="C1.7:_P-type_atpase_like"/>
    <property type="match status" value="1"/>
</dbReference>
<dbReference type="CDD" id="cd02089">
    <property type="entry name" value="P-type_ATPase_Ca_prok"/>
    <property type="match status" value="1"/>
</dbReference>
<name>A0A4S2DM85_9CLOT</name>
<evidence type="ECO:0000256" key="2">
    <source>
        <dbReference type="ARBA" id="ARBA00005675"/>
    </source>
</evidence>
<dbReference type="Gene3D" id="1.20.1110.10">
    <property type="entry name" value="Calcium-transporting ATPase, transmembrane domain"/>
    <property type="match status" value="1"/>
</dbReference>